<keyword evidence="1" id="KW-0805">Transcription regulation</keyword>
<comment type="caution">
    <text evidence="4">The sequence shown here is derived from an EMBL/GenBank/DDBJ whole genome shotgun (WGS) entry which is preliminary data.</text>
</comment>
<keyword evidence="2" id="KW-0804">Transcription</keyword>
<evidence type="ECO:0000313" key="4">
    <source>
        <dbReference type="EMBL" id="MBW4547780.1"/>
    </source>
</evidence>
<evidence type="ECO:0000256" key="1">
    <source>
        <dbReference type="ARBA" id="ARBA00023015"/>
    </source>
</evidence>
<dbReference type="InterPro" id="IPR009057">
    <property type="entry name" value="Homeodomain-like_sf"/>
</dbReference>
<accession>A0A951PPC5</accession>
<evidence type="ECO:0000313" key="5">
    <source>
        <dbReference type="Proteomes" id="UP000753908"/>
    </source>
</evidence>
<proteinExistence type="predicted"/>
<dbReference type="GO" id="GO:0043565">
    <property type="term" value="F:sequence-specific DNA binding"/>
    <property type="evidence" value="ECO:0007669"/>
    <property type="project" value="InterPro"/>
</dbReference>
<dbReference type="EMBL" id="JAHHIF010000048">
    <property type="protein sequence ID" value="MBW4547780.1"/>
    <property type="molecule type" value="Genomic_DNA"/>
</dbReference>
<dbReference type="AlphaFoldDB" id="A0A951PPC5"/>
<dbReference type="PROSITE" id="PS01124">
    <property type="entry name" value="HTH_ARAC_FAMILY_2"/>
    <property type="match status" value="1"/>
</dbReference>
<feature type="domain" description="HTH araC/xylS-type" evidence="3">
    <location>
        <begin position="1"/>
        <end position="29"/>
    </location>
</feature>
<dbReference type="Gene3D" id="1.10.10.60">
    <property type="entry name" value="Homeodomain-like"/>
    <property type="match status" value="1"/>
</dbReference>
<dbReference type="Proteomes" id="UP000753908">
    <property type="component" value="Unassembled WGS sequence"/>
</dbReference>
<dbReference type="SUPFAM" id="SSF46689">
    <property type="entry name" value="Homeodomain-like"/>
    <property type="match status" value="1"/>
</dbReference>
<organism evidence="4 5">
    <name type="scientific">Symplocastrum torsivum CPER-KK1</name>
    <dbReference type="NCBI Taxonomy" id="450513"/>
    <lineage>
        <taxon>Bacteria</taxon>
        <taxon>Bacillati</taxon>
        <taxon>Cyanobacteriota</taxon>
        <taxon>Cyanophyceae</taxon>
        <taxon>Oscillatoriophycideae</taxon>
        <taxon>Oscillatoriales</taxon>
        <taxon>Microcoleaceae</taxon>
        <taxon>Symplocastrum</taxon>
    </lineage>
</organism>
<evidence type="ECO:0000259" key="3">
    <source>
        <dbReference type="PROSITE" id="PS01124"/>
    </source>
</evidence>
<reference evidence="4" key="1">
    <citation type="submission" date="2021-05" db="EMBL/GenBank/DDBJ databases">
        <authorList>
            <person name="Pietrasiak N."/>
            <person name="Ward R."/>
            <person name="Stajich J.E."/>
            <person name="Kurbessoian T."/>
        </authorList>
    </citation>
    <scope>NUCLEOTIDE SEQUENCE</scope>
    <source>
        <strain evidence="4">CPER-KK1</strain>
    </source>
</reference>
<gene>
    <name evidence="4" type="ORF">KME25_25545</name>
</gene>
<sequence length="35" mass="4214">MENGFYDQSHLNRSFRRACRITPGQYQKSNFIQYG</sequence>
<evidence type="ECO:0000256" key="2">
    <source>
        <dbReference type="ARBA" id="ARBA00023163"/>
    </source>
</evidence>
<protein>
    <recommendedName>
        <fullName evidence="3">HTH araC/xylS-type domain-containing protein</fullName>
    </recommendedName>
</protein>
<name>A0A951PPC5_9CYAN</name>
<reference evidence="4" key="2">
    <citation type="journal article" date="2022" name="Microbiol. Resour. Announc.">
        <title>Metagenome Sequencing to Explore Phylogenomics of Terrestrial Cyanobacteria.</title>
        <authorList>
            <person name="Ward R.D."/>
            <person name="Stajich J.E."/>
            <person name="Johansen J.R."/>
            <person name="Huntemann M."/>
            <person name="Clum A."/>
            <person name="Foster B."/>
            <person name="Foster B."/>
            <person name="Roux S."/>
            <person name="Palaniappan K."/>
            <person name="Varghese N."/>
            <person name="Mukherjee S."/>
            <person name="Reddy T.B.K."/>
            <person name="Daum C."/>
            <person name="Copeland A."/>
            <person name="Chen I.A."/>
            <person name="Ivanova N.N."/>
            <person name="Kyrpides N.C."/>
            <person name="Shapiro N."/>
            <person name="Eloe-Fadrosh E.A."/>
            <person name="Pietrasiak N."/>
        </authorList>
    </citation>
    <scope>NUCLEOTIDE SEQUENCE</scope>
    <source>
        <strain evidence="4">CPER-KK1</strain>
    </source>
</reference>
<dbReference type="GO" id="GO:0003700">
    <property type="term" value="F:DNA-binding transcription factor activity"/>
    <property type="evidence" value="ECO:0007669"/>
    <property type="project" value="InterPro"/>
</dbReference>
<dbReference type="InterPro" id="IPR018060">
    <property type="entry name" value="HTH_AraC"/>
</dbReference>